<sequence>MGKGVSIGHLLAWPFLLPGNVACDVLGLDDHRNLVRMLVNSLIWTVFGVIAVALVV</sequence>
<accession>A0A1J5PDF1</accession>
<comment type="caution">
    <text evidence="2">The sequence shown here is derived from an EMBL/GenBank/DDBJ whole genome shotgun (WGS) entry which is preliminary data.</text>
</comment>
<dbReference type="EMBL" id="MLJW01004604">
    <property type="protein sequence ID" value="OIQ69657.1"/>
    <property type="molecule type" value="Genomic_DNA"/>
</dbReference>
<protein>
    <submittedName>
        <fullName evidence="2">Uncharacterized protein</fullName>
    </submittedName>
</protein>
<reference evidence="2" key="1">
    <citation type="submission" date="2016-10" db="EMBL/GenBank/DDBJ databases">
        <title>Sequence of Gallionella enrichment culture.</title>
        <authorList>
            <person name="Poehlein A."/>
            <person name="Muehling M."/>
            <person name="Daniel R."/>
        </authorList>
    </citation>
    <scope>NUCLEOTIDE SEQUENCE</scope>
</reference>
<keyword evidence="1" id="KW-1133">Transmembrane helix</keyword>
<dbReference type="AlphaFoldDB" id="A0A1J5PDF1"/>
<keyword evidence="1" id="KW-0472">Membrane</keyword>
<evidence type="ECO:0000256" key="1">
    <source>
        <dbReference type="SAM" id="Phobius"/>
    </source>
</evidence>
<evidence type="ECO:0000313" key="2">
    <source>
        <dbReference type="EMBL" id="OIQ69657.1"/>
    </source>
</evidence>
<proteinExistence type="predicted"/>
<name>A0A1J5PDF1_9ZZZZ</name>
<keyword evidence="1" id="KW-0812">Transmembrane</keyword>
<organism evidence="2">
    <name type="scientific">mine drainage metagenome</name>
    <dbReference type="NCBI Taxonomy" id="410659"/>
    <lineage>
        <taxon>unclassified sequences</taxon>
        <taxon>metagenomes</taxon>
        <taxon>ecological metagenomes</taxon>
    </lineage>
</organism>
<gene>
    <name evidence="2" type="ORF">GALL_487430</name>
</gene>
<feature type="transmembrane region" description="Helical" evidence="1">
    <location>
        <begin position="33"/>
        <end position="55"/>
    </location>
</feature>